<dbReference type="SUPFAM" id="SSF55073">
    <property type="entry name" value="Nucleotide cyclase"/>
    <property type="match status" value="1"/>
</dbReference>
<evidence type="ECO:0000259" key="4">
    <source>
        <dbReference type="PROSITE" id="PS50887"/>
    </source>
</evidence>
<dbReference type="PROSITE" id="PS50113">
    <property type="entry name" value="PAC"/>
    <property type="match status" value="1"/>
</dbReference>
<proteinExistence type="predicted"/>
<evidence type="ECO:0000313" key="6">
    <source>
        <dbReference type="Proteomes" id="UP000054717"/>
    </source>
</evidence>
<dbReference type="GO" id="GO:0000160">
    <property type="term" value="P:phosphorelay signal transduction system"/>
    <property type="evidence" value="ECO:0007669"/>
    <property type="project" value="InterPro"/>
</dbReference>
<dbReference type="Gene3D" id="3.30.450.20">
    <property type="entry name" value="PAS domain"/>
    <property type="match status" value="1"/>
</dbReference>
<dbReference type="InterPro" id="IPR000014">
    <property type="entry name" value="PAS"/>
</dbReference>
<dbReference type="InterPro" id="IPR029787">
    <property type="entry name" value="Nucleotide_cyclase"/>
</dbReference>
<feature type="domain" description="Response regulatory" evidence="2">
    <location>
        <begin position="2"/>
        <end position="121"/>
    </location>
</feature>
<dbReference type="InterPro" id="IPR043128">
    <property type="entry name" value="Rev_trsase/Diguanyl_cyclase"/>
</dbReference>
<dbReference type="Pfam" id="PF13426">
    <property type="entry name" value="PAS_9"/>
    <property type="match status" value="1"/>
</dbReference>
<dbReference type="Pfam" id="PF00072">
    <property type="entry name" value="Response_reg"/>
    <property type="match status" value="1"/>
</dbReference>
<dbReference type="InterPro" id="IPR011006">
    <property type="entry name" value="CheY-like_superfamily"/>
</dbReference>
<dbReference type="NCBIfam" id="TIGR00254">
    <property type="entry name" value="GGDEF"/>
    <property type="match status" value="1"/>
</dbReference>
<evidence type="ECO:0000256" key="1">
    <source>
        <dbReference type="PROSITE-ProRule" id="PRU00169"/>
    </source>
</evidence>
<evidence type="ECO:0000313" key="5">
    <source>
        <dbReference type="EMBL" id="SAL80602.1"/>
    </source>
</evidence>
<dbReference type="PROSITE" id="PS50887">
    <property type="entry name" value="GGDEF"/>
    <property type="match status" value="1"/>
</dbReference>
<dbReference type="CDD" id="cd01949">
    <property type="entry name" value="GGDEF"/>
    <property type="match status" value="1"/>
</dbReference>
<dbReference type="SUPFAM" id="SSF55785">
    <property type="entry name" value="PYP-like sensor domain (PAS domain)"/>
    <property type="match status" value="1"/>
</dbReference>
<dbReference type="Gene3D" id="3.30.70.270">
    <property type="match status" value="1"/>
</dbReference>
<dbReference type="InterPro" id="IPR000700">
    <property type="entry name" value="PAS-assoc_C"/>
</dbReference>
<protein>
    <submittedName>
        <fullName evidence="5">PAS/PAC sensor-containing diguanylate cyclase/phosphodiesterase</fullName>
    </submittedName>
</protein>
<dbReference type="STRING" id="326475.AWB66_06279"/>
<dbReference type="Proteomes" id="UP000054717">
    <property type="component" value="Unassembled WGS sequence"/>
</dbReference>
<dbReference type="PANTHER" id="PTHR46663:SF3">
    <property type="entry name" value="SLL0267 PROTEIN"/>
    <property type="match status" value="1"/>
</dbReference>
<evidence type="ECO:0000259" key="2">
    <source>
        <dbReference type="PROSITE" id="PS50110"/>
    </source>
</evidence>
<dbReference type="Gene3D" id="3.40.50.2300">
    <property type="match status" value="1"/>
</dbReference>
<dbReference type="InterPro" id="IPR052163">
    <property type="entry name" value="DGC-Regulatory_Protein"/>
</dbReference>
<dbReference type="GO" id="GO:0003824">
    <property type="term" value="F:catalytic activity"/>
    <property type="evidence" value="ECO:0007669"/>
    <property type="project" value="UniProtKB-ARBA"/>
</dbReference>
<gene>
    <name evidence="5" type="ORF">AWB66_06279</name>
</gene>
<name>A0A158KHI8_9BURK</name>
<dbReference type="InterPro" id="IPR035965">
    <property type="entry name" value="PAS-like_dom_sf"/>
</dbReference>
<accession>A0A158KHI8</accession>
<feature type="domain" description="PAC" evidence="3">
    <location>
        <begin position="207"/>
        <end position="265"/>
    </location>
</feature>
<dbReference type="SMART" id="SM00267">
    <property type="entry name" value="GGDEF"/>
    <property type="match status" value="1"/>
</dbReference>
<reference evidence="5" key="1">
    <citation type="submission" date="2016-01" db="EMBL/GenBank/DDBJ databases">
        <authorList>
            <person name="Peeters Charlotte."/>
        </authorList>
    </citation>
    <scope>NUCLEOTIDE SEQUENCE</scope>
    <source>
        <strain evidence="5">LMG 22936</strain>
    </source>
</reference>
<dbReference type="PROSITE" id="PS50110">
    <property type="entry name" value="RESPONSE_REGULATORY"/>
    <property type="match status" value="1"/>
</dbReference>
<dbReference type="PANTHER" id="PTHR46663">
    <property type="entry name" value="DIGUANYLATE CYCLASE DGCT-RELATED"/>
    <property type="match status" value="1"/>
</dbReference>
<dbReference type="EMBL" id="FCNZ02000073">
    <property type="protein sequence ID" value="SAL80602.1"/>
    <property type="molecule type" value="Genomic_DNA"/>
</dbReference>
<feature type="domain" description="GGDEF" evidence="4">
    <location>
        <begin position="297"/>
        <end position="430"/>
    </location>
</feature>
<dbReference type="SUPFAM" id="SSF52172">
    <property type="entry name" value="CheY-like"/>
    <property type="match status" value="1"/>
</dbReference>
<dbReference type="FunFam" id="3.30.70.270:FF:000001">
    <property type="entry name" value="Diguanylate cyclase domain protein"/>
    <property type="match status" value="1"/>
</dbReference>
<evidence type="ECO:0000259" key="3">
    <source>
        <dbReference type="PROSITE" id="PS50113"/>
    </source>
</evidence>
<dbReference type="Pfam" id="PF00990">
    <property type="entry name" value="GGDEF"/>
    <property type="match status" value="1"/>
</dbReference>
<dbReference type="RefSeq" id="WP_087633937.1">
    <property type="nucleotide sequence ID" value="NZ_FCNZ02000073.1"/>
</dbReference>
<comment type="caution">
    <text evidence="5">The sequence shown here is derived from an EMBL/GenBank/DDBJ whole genome shotgun (WGS) entry which is preliminary data.</text>
</comment>
<dbReference type="InterPro" id="IPR001789">
    <property type="entry name" value="Sig_transdc_resp-reg_receiver"/>
</dbReference>
<dbReference type="AlphaFoldDB" id="A0A158KHI8"/>
<dbReference type="InterPro" id="IPR000160">
    <property type="entry name" value="GGDEF_dom"/>
</dbReference>
<comment type="caution">
    <text evidence="1">Lacks conserved residue(s) required for the propagation of feature annotation.</text>
</comment>
<sequence length="456" mass="49724">MKILFAGSNAAFIASLKSGLSSSGCDVIVASDGRDALDTFCTQPVDLILMEINVRVMSGLEITGKIRVIEAMQELPWTPIVLLAAADSLENPVTVIQAGADDLVSQTAPEDVLKAKILAMVRTSTVRRQLETANGTLNNILNSVSEGVHVLDMHGVIIAENAASIAMFGWEDADNLVGRPGHESIHHHHANDSTFPVKDCPIHATLSDGKYRHVQDDVFWRRDNTSFPVEYKCAALRDNAGNMYGVTVVFRDISERKKAEQQIIYLTQHCPLTDLPNRVLFGDRLKQAILHAKRSRTKFALLFVDIDGFKPVNDRYGHAVGDMLLPRIAKRMKQCLRESDTIARIGGDEFVAILPVVNEAEDAISIAEKLRQTIEEPFAVENRILGVSASIGVAVYPDHGLDEQTLLVNADHAMYQAKSRGGNAVVLNETVLACKCARIFDFDAGGLAGATTRASS</sequence>
<dbReference type="CDD" id="cd00130">
    <property type="entry name" value="PAS"/>
    <property type="match status" value="1"/>
</dbReference>
<keyword evidence="6" id="KW-1185">Reference proteome</keyword>
<organism evidence="5 6">
    <name type="scientific">Caballeronia telluris</name>
    <dbReference type="NCBI Taxonomy" id="326475"/>
    <lineage>
        <taxon>Bacteria</taxon>
        <taxon>Pseudomonadati</taxon>
        <taxon>Pseudomonadota</taxon>
        <taxon>Betaproteobacteria</taxon>
        <taxon>Burkholderiales</taxon>
        <taxon>Burkholderiaceae</taxon>
        <taxon>Caballeronia</taxon>
    </lineage>
</organism>
<dbReference type="SMART" id="SM00448">
    <property type="entry name" value="REC"/>
    <property type="match status" value="1"/>
</dbReference>
<dbReference type="NCBIfam" id="TIGR00229">
    <property type="entry name" value="sensory_box"/>
    <property type="match status" value="1"/>
</dbReference>